<evidence type="ECO:0000259" key="1">
    <source>
        <dbReference type="Pfam" id="PF20478"/>
    </source>
</evidence>
<dbReference type="InterPro" id="IPR046815">
    <property type="entry name" value="P2RX7_C"/>
</dbReference>
<dbReference type="Proteomes" id="UP000053660">
    <property type="component" value="Unassembled WGS sequence"/>
</dbReference>
<sequence>MSANNVSRNACPVPMGNPNPEDVAAMMVRMGMKRAEKNSDYDPRIYCYYAYRSFVLWAYGSLGLSKRFEIPACVRAKIMSVYPLQESEYVGCKAVGSGLPLQEQEEEAWRNAEFNFISAK</sequence>
<dbReference type="PANTHER" id="PTHR36981">
    <property type="entry name" value="ZGC:195170"/>
    <property type="match status" value="1"/>
</dbReference>
<evidence type="ECO:0000313" key="3">
    <source>
        <dbReference type="Proteomes" id="UP000053660"/>
    </source>
</evidence>
<accession>A0A0B1T6V4</accession>
<dbReference type="EMBL" id="KN551740">
    <property type="protein sequence ID" value="KHJ91871.1"/>
    <property type="molecule type" value="Genomic_DNA"/>
</dbReference>
<reference evidence="2 3" key="1">
    <citation type="submission" date="2014-03" db="EMBL/GenBank/DDBJ databases">
        <title>Draft genome of the hookworm Oesophagostomum dentatum.</title>
        <authorList>
            <person name="Mitreva M."/>
        </authorList>
    </citation>
    <scope>NUCLEOTIDE SEQUENCE [LARGE SCALE GENOMIC DNA]</scope>
    <source>
        <strain evidence="2 3">OD-Hann</strain>
    </source>
</reference>
<proteinExistence type="predicted"/>
<organism evidence="2 3">
    <name type="scientific">Oesophagostomum dentatum</name>
    <name type="common">Nodular worm</name>
    <dbReference type="NCBI Taxonomy" id="61180"/>
    <lineage>
        <taxon>Eukaryota</taxon>
        <taxon>Metazoa</taxon>
        <taxon>Ecdysozoa</taxon>
        <taxon>Nematoda</taxon>
        <taxon>Chromadorea</taxon>
        <taxon>Rhabditida</taxon>
        <taxon>Rhabditina</taxon>
        <taxon>Rhabditomorpha</taxon>
        <taxon>Strongyloidea</taxon>
        <taxon>Strongylidae</taxon>
        <taxon>Oesophagostomum</taxon>
    </lineage>
</organism>
<feature type="domain" description="P2X purinoreceptor 7 intracellular" evidence="1">
    <location>
        <begin position="48"/>
        <end position="92"/>
    </location>
</feature>
<name>A0A0B1T6V4_OESDE</name>
<gene>
    <name evidence="2" type="ORF">OESDEN_08247</name>
</gene>
<keyword evidence="3" id="KW-1185">Reference proteome</keyword>
<dbReference type="PANTHER" id="PTHR36981:SF1">
    <property type="entry name" value="P2X PURINORECEPTOR 7 INTRACELLULAR DOMAIN-CONTAINING PROTEIN"/>
    <property type="match status" value="1"/>
</dbReference>
<dbReference type="OrthoDB" id="5789114at2759"/>
<protein>
    <recommendedName>
        <fullName evidence="1">P2X purinoreceptor 7 intracellular domain-containing protein</fullName>
    </recommendedName>
</protein>
<dbReference type="AlphaFoldDB" id="A0A0B1T6V4"/>
<evidence type="ECO:0000313" key="2">
    <source>
        <dbReference type="EMBL" id="KHJ91871.1"/>
    </source>
</evidence>
<dbReference type="Pfam" id="PF20478">
    <property type="entry name" value="P2RX7_C"/>
    <property type="match status" value="1"/>
</dbReference>